<dbReference type="RefSeq" id="WP_275581598.1">
    <property type="nucleotide sequence ID" value="NZ_JAFBBP010000001.1"/>
</dbReference>
<dbReference type="EMBL" id="JAFBBP010000001">
    <property type="protein sequence ID" value="MBM7494066.1"/>
    <property type="molecule type" value="Genomic_DNA"/>
</dbReference>
<evidence type="ECO:0000313" key="2">
    <source>
        <dbReference type="Proteomes" id="UP000764837"/>
    </source>
</evidence>
<dbReference type="Proteomes" id="UP000764837">
    <property type="component" value="Unassembled WGS sequence"/>
</dbReference>
<reference evidence="1 2" key="1">
    <citation type="submission" date="2021-01" db="EMBL/GenBank/DDBJ databases">
        <title>Sequencing the genomes of 1000 actinobacteria strains.</title>
        <authorList>
            <person name="Klenk H.-P."/>
        </authorList>
    </citation>
    <scope>NUCLEOTIDE SEQUENCE [LARGE SCALE GENOMIC DNA]</scope>
    <source>
        <strain evidence="1 2">DSM 100204</strain>
    </source>
</reference>
<organism evidence="1 2">
    <name type="scientific">Micromonospora luteifusca</name>
    <dbReference type="NCBI Taxonomy" id="709860"/>
    <lineage>
        <taxon>Bacteria</taxon>
        <taxon>Bacillati</taxon>
        <taxon>Actinomycetota</taxon>
        <taxon>Actinomycetes</taxon>
        <taxon>Micromonosporales</taxon>
        <taxon>Micromonosporaceae</taxon>
        <taxon>Micromonospora</taxon>
    </lineage>
</organism>
<protein>
    <submittedName>
        <fullName evidence="1">Uncharacterized protein</fullName>
    </submittedName>
</protein>
<proteinExistence type="predicted"/>
<sequence length="42" mass="4774">MKVLPYITSRYGKRLFAVAVLVVTYSSPDTPLALLYRRLTIS</sequence>
<keyword evidence="2" id="KW-1185">Reference proteome</keyword>
<name>A0ABS2M0T4_9ACTN</name>
<gene>
    <name evidence="1" type="ORF">JOD64_005288</name>
</gene>
<evidence type="ECO:0000313" key="1">
    <source>
        <dbReference type="EMBL" id="MBM7494066.1"/>
    </source>
</evidence>
<accession>A0ABS2M0T4</accession>
<comment type="caution">
    <text evidence="1">The sequence shown here is derived from an EMBL/GenBank/DDBJ whole genome shotgun (WGS) entry which is preliminary data.</text>
</comment>